<proteinExistence type="predicted"/>
<dbReference type="AlphaFoldDB" id="A0A7R9QZ67"/>
<evidence type="ECO:0000313" key="4">
    <source>
        <dbReference type="Proteomes" id="UP000728032"/>
    </source>
</evidence>
<dbReference type="Proteomes" id="UP000728032">
    <property type="component" value="Unassembled WGS sequence"/>
</dbReference>
<evidence type="ECO:0000256" key="1">
    <source>
        <dbReference type="SAM" id="MobiDB-lite"/>
    </source>
</evidence>
<organism evidence="3">
    <name type="scientific">Oppiella nova</name>
    <dbReference type="NCBI Taxonomy" id="334625"/>
    <lineage>
        <taxon>Eukaryota</taxon>
        <taxon>Metazoa</taxon>
        <taxon>Ecdysozoa</taxon>
        <taxon>Arthropoda</taxon>
        <taxon>Chelicerata</taxon>
        <taxon>Arachnida</taxon>
        <taxon>Acari</taxon>
        <taxon>Acariformes</taxon>
        <taxon>Sarcoptiformes</taxon>
        <taxon>Oribatida</taxon>
        <taxon>Brachypylina</taxon>
        <taxon>Oppioidea</taxon>
        <taxon>Oppiidae</taxon>
        <taxon>Oppiella</taxon>
    </lineage>
</organism>
<evidence type="ECO:0000256" key="2">
    <source>
        <dbReference type="SAM" id="SignalP"/>
    </source>
</evidence>
<keyword evidence="2" id="KW-0732">Signal</keyword>
<name>A0A7R9QZ67_9ACAR</name>
<accession>A0A7R9QZ67</accession>
<keyword evidence="4" id="KW-1185">Reference proteome</keyword>
<dbReference type="OrthoDB" id="6523494at2759"/>
<dbReference type="EMBL" id="OC942407">
    <property type="protein sequence ID" value="CAD7662398.1"/>
    <property type="molecule type" value="Genomic_DNA"/>
</dbReference>
<sequence>MAKKASFADLLYLALIVSVLRSDDPIEDNHVFSGQLVGSAVDDLGPTTAVNIYLHNLRNSYSLDTNVYASSAKANVLYEETIDMIREVNSLGRYSRESRFHNSPVFAYLVSRGEQTVDNGLTAAIASTSSSALSSQTQHLDSELSSTESNDSSSVTSSPTSPTHPQPQPLEDEDEHMFGHQFV</sequence>
<dbReference type="EMBL" id="CAJPVJ010027582">
    <property type="protein sequence ID" value="CAG2179534.1"/>
    <property type="molecule type" value="Genomic_DNA"/>
</dbReference>
<feature type="region of interest" description="Disordered" evidence="1">
    <location>
        <begin position="134"/>
        <end position="183"/>
    </location>
</feature>
<evidence type="ECO:0000313" key="3">
    <source>
        <dbReference type="EMBL" id="CAD7662398.1"/>
    </source>
</evidence>
<feature type="chain" id="PRO_5036403868" evidence="2">
    <location>
        <begin position="23"/>
        <end position="183"/>
    </location>
</feature>
<protein>
    <submittedName>
        <fullName evidence="3">Uncharacterized protein</fullName>
    </submittedName>
</protein>
<gene>
    <name evidence="3" type="ORF">ONB1V03_LOCUS18958</name>
</gene>
<feature type="signal peptide" evidence="2">
    <location>
        <begin position="1"/>
        <end position="22"/>
    </location>
</feature>
<reference evidence="3" key="1">
    <citation type="submission" date="2020-11" db="EMBL/GenBank/DDBJ databases">
        <authorList>
            <person name="Tran Van P."/>
        </authorList>
    </citation>
    <scope>NUCLEOTIDE SEQUENCE</scope>
</reference>
<feature type="compositionally biased region" description="Low complexity" evidence="1">
    <location>
        <begin position="143"/>
        <end position="161"/>
    </location>
</feature>